<reference evidence="1 2" key="1">
    <citation type="submission" date="2009-01" db="EMBL/GenBank/DDBJ databases">
        <authorList>
            <person name="Qin X."/>
            <person name="Bachman B."/>
            <person name="Battles P."/>
            <person name="Bell A."/>
            <person name="Bess C."/>
            <person name="Bickham C."/>
            <person name="Chaboub L."/>
            <person name="Chen D."/>
            <person name="Coyle M."/>
            <person name="Deiros D.R."/>
            <person name="Dinh H."/>
            <person name="Forbes L."/>
            <person name="Fowler G."/>
            <person name="Francisco L."/>
            <person name="Fu Q."/>
            <person name="Gubbala S."/>
            <person name="Hale W."/>
            <person name="Han Y."/>
            <person name="Hemphill L."/>
            <person name="Highlander S.K."/>
            <person name="Hirani K."/>
            <person name="Hogues M."/>
            <person name="Jackson L."/>
            <person name="Jakkamsetti A."/>
            <person name="Javaid M."/>
            <person name="Jiang H."/>
            <person name="Korchina V."/>
            <person name="Kovar C."/>
            <person name="Lara F."/>
            <person name="Lee S."/>
            <person name="Mata R."/>
            <person name="Mathew T."/>
            <person name="Moen C."/>
            <person name="Morales K."/>
            <person name="Munidasa M."/>
            <person name="Nazareth L."/>
            <person name="Ngo R."/>
            <person name="Nguyen L."/>
            <person name="Okwuonu G."/>
            <person name="Ongeri F."/>
            <person name="Patil S."/>
            <person name="Petrosino J."/>
            <person name="Pham C."/>
            <person name="Pham P."/>
            <person name="Pu L.-L."/>
            <person name="Puazo M."/>
            <person name="Raj R."/>
            <person name="Reid J."/>
            <person name="Rouhana J."/>
            <person name="Saada N."/>
            <person name="Shang Y."/>
            <person name="Simmons D."/>
            <person name="Thornton R."/>
            <person name="Warren J."/>
            <person name="Weissenberger G."/>
            <person name="Zhang J."/>
            <person name="Zhang L."/>
            <person name="Zhou C."/>
            <person name="Zhu D."/>
            <person name="Muzny D."/>
            <person name="Worley K."/>
            <person name="Gibbs R."/>
        </authorList>
    </citation>
    <scope>NUCLEOTIDE SEQUENCE [LARGE SCALE GENOMIC DNA]</scope>
    <source>
        <strain evidence="1 2">ATCC 33300</strain>
    </source>
</reference>
<evidence type="ECO:0000313" key="1">
    <source>
        <dbReference type="EMBL" id="EEI93382.1"/>
    </source>
</evidence>
<evidence type="ECO:0000313" key="2">
    <source>
        <dbReference type="Proteomes" id="UP000006241"/>
    </source>
</evidence>
<accession>C2FUP9</accession>
<dbReference type="AlphaFoldDB" id="C2FUP9"/>
<sequence>MEMLYQDKQFIKAQDLSFVGVLHDIKKSKTALQPVFECLTNALEAIKIKQKSNTDYKGEILIKIYATETTVQSTEFSSLSITDNGIGFNDEEFKRFNTFKLTDKGFKNLGSGRIQYVHYFDNTTVKSVFEKDGKYFEREFVVSKKENFLKENAIVKHRHCKETDISNTETIVSFSTLLENSGVYNDLNEQTLKGKLLERYIHYFCYNKGKLPKIKIEFYVQSELKSESTISQTDIPNIDKTQSIKLQYSKKGNSGIEKIDKTEGFVIDAFKISKSILRENKLNLVSKGEVIEESEVNLESLAGNDNVKGNKYLFLVSSNYIDERDSNLRGVLNIPSKDSFEKDLFANQEEILIEDIQEEVNKTIDTMYPEIEEVKQKHQEDFAKLKEMFLLDDETAKNISISINDSQSDILKKFYEAEAKKSASIDAEIKESIDNLDKLDTRSPNYEEELEKEIGRLVKAIPMQNKKTLTHYVARRKLVLDLLDKILARQLTVQQQKENYDEALIHNLLFQKGSTNTANSDLWIINEDFIYFKGSSEKQLSKLEIDGEKVFKDKFSEEEERYLTSLGENRKIKRPDVLLFPEEGKCIIIEFKAPHVNASDHLTQIDRYANLIRNYTEDKFQITTFYGYLLGESIEPRDVLGTVSRYEHSYQFDYLYRPSENVIGFDGRTNGSIYTEVIKYSTLLERAKQRNKIFIDKLK</sequence>
<dbReference type="SUPFAM" id="SSF55874">
    <property type="entry name" value="ATPase domain of HSP90 chaperone/DNA topoisomerase II/histidine kinase"/>
    <property type="match status" value="1"/>
</dbReference>
<dbReference type="InterPro" id="IPR036890">
    <property type="entry name" value="HATPase_C_sf"/>
</dbReference>
<protein>
    <submittedName>
        <fullName evidence="1">Uncharacterized protein</fullName>
    </submittedName>
</protein>
<dbReference type="EMBL" id="ACHB01000025">
    <property type="protein sequence ID" value="EEI93382.1"/>
    <property type="molecule type" value="Genomic_DNA"/>
</dbReference>
<organism evidence="1 2">
    <name type="scientific">Sphingobacterium spiritivorum ATCC 33300</name>
    <dbReference type="NCBI Taxonomy" id="525372"/>
    <lineage>
        <taxon>Bacteria</taxon>
        <taxon>Pseudomonadati</taxon>
        <taxon>Bacteroidota</taxon>
        <taxon>Sphingobacteriia</taxon>
        <taxon>Sphingobacteriales</taxon>
        <taxon>Sphingobacteriaceae</taxon>
        <taxon>Sphingobacterium</taxon>
    </lineage>
</organism>
<name>C2FUP9_SPHSI</name>
<comment type="caution">
    <text evidence="1">The sequence shown here is derived from an EMBL/GenBank/DDBJ whole genome shotgun (WGS) entry which is preliminary data.</text>
</comment>
<dbReference type="HOGENOM" id="CLU_024633_0_0_10"/>
<gene>
    <name evidence="1" type="ORF">HMPREF0765_1055</name>
</gene>
<dbReference type="Proteomes" id="UP000006241">
    <property type="component" value="Unassembled WGS sequence"/>
</dbReference>
<proteinExistence type="predicted"/>